<name>A0A401TXC6_CHIPU</name>
<gene>
    <name evidence="1" type="ORF">chiPu_0031783</name>
</gene>
<organism evidence="1 2">
    <name type="scientific">Chiloscyllium punctatum</name>
    <name type="common">Brownbanded bambooshark</name>
    <name type="synonym">Hemiscyllium punctatum</name>
    <dbReference type="NCBI Taxonomy" id="137246"/>
    <lineage>
        <taxon>Eukaryota</taxon>
        <taxon>Metazoa</taxon>
        <taxon>Chordata</taxon>
        <taxon>Craniata</taxon>
        <taxon>Vertebrata</taxon>
        <taxon>Chondrichthyes</taxon>
        <taxon>Elasmobranchii</taxon>
        <taxon>Galeomorphii</taxon>
        <taxon>Galeoidea</taxon>
        <taxon>Orectolobiformes</taxon>
        <taxon>Hemiscylliidae</taxon>
        <taxon>Chiloscyllium</taxon>
    </lineage>
</organism>
<keyword evidence="2" id="KW-1185">Reference proteome</keyword>
<proteinExistence type="predicted"/>
<accession>A0A401TXC6</accession>
<dbReference type="Proteomes" id="UP000287033">
    <property type="component" value="Unassembled WGS sequence"/>
</dbReference>
<reference evidence="1 2" key="1">
    <citation type="journal article" date="2018" name="Nat. Ecol. Evol.">
        <title>Shark genomes provide insights into elasmobranch evolution and the origin of vertebrates.</title>
        <authorList>
            <person name="Hara Y"/>
            <person name="Yamaguchi K"/>
            <person name="Onimaru K"/>
            <person name="Kadota M"/>
            <person name="Koyanagi M"/>
            <person name="Keeley SD"/>
            <person name="Tatsumi K"/>
            <person name="Tanaka K"/>
            <person name="Motone F"/>
            <person name="Kageyama Y"/>
            <person name="Nozu R"/>
            <person name="Adachi N"/>
            <person name="Nishimura O"/>
            <person name="Nakagawa R"/>
            <person name="Tanegashima C"/>
            <person name="Kiyatake I"/>
            <person name="Matsumoto R"/>
            <person name="Murakumo K"/>
            <person name="Nishida K"/>
            <person name="Terakita A"/>
            <person name="Kuratani S"/>
            <person name="Sato K"/>
            <person name="Hyodo S Kuraku.S."/>
        </authorList>
    </citation>
    <scope>NUCLEOTIDE SEQUENCE [LARGE SCALE GENOMIC DNA]</scope>
</reference>
<feature type="non-terminal residue" evidence="1">
    <location>
        <position position="194"/>
    </location>
</feature>
<sequence>MRQLDADALGTLEHRNRRRRAGDQACDRLHLAALRCVRRIDQRVVDDRRAAHMGDAVLRNQLEDFCGIDLAQTDIDAGGRRDRPGEAPAVAMKHRQRPEIDRMLAEIAGEDVADGIEIGAAVMGHHALRIAGRARRIAQRDRIPFVGRRPLGECGIACRDRRLILDRADPLAAAECGIIDVDDERLRALHQRQR</sequence>
<evidence type="ECO:0000313" key="1">
    <source>
        <dbReference type="EMBL" id="GCC47293.1"/>
    </source>
</evidence>
<dbReference type="EMBL" id="BEZZ01218911">
    <property type="protein sequence ID" value="GCC47293.1"/>
    <property type="molecule type" value="Genomic_DNA"/>
</dbReference>
<comment type="caution">
    <text evidence="1">The sequence shown here is derived from an EMBL/GenBank/DDBJ whole genome shotgun (WGS) entry which is preliminary data.</text>
</comment>
<protein>
    <submittedName>
        <fullName evidence="1">Uncharacterized protein</fullName>
    </submittedName>
</protein>
<evidence type="ECO:0000313" key="2">
    <source>
        <dbReference type="Proteomes" id="UP000287033"/>
    </source>
</evidence>
<dbReference type="AlphaFoldDB" id="A0A401TXC6"/>